<evidence type="ECO:0000256" key="2">
    <source>
        <dbReference type="ARBA" id="ARBA00008806"/>
    </source>
</evidence>
<dbReference type="CDD" id="cd01127">
    <property type="entry name" value="TrwB_TraG_TraD_VirD4"/>
    <property type="match status" value="1"/>
</dbReference>
<dbReference type="Pfam" id="PF02534">
    <property type="entry name" value="T4SS-DNA_transf"/>
    <property type="match status" value="1"/>
</dbReference>
<dbReference type="InterPro" id="IPR051539">
    <property type="entry name" value="T4SS-coupling_protein"/>
</dbReference>
<evidence type="ECO:0000256" key="5">
    <source>
        <dbReference type="ARBA" id="ARBA00022989"/>
    </source>
</evidence>
<dbReference type="SUPFAM" id="SSF52540">
    <property type="entry name" value="P-loop containing nucleoside triphosphate hydrolases"/>
    <property type="match status" value="1"/>
</dbReference>
<dbReference type="InterPro" id="IPR003688">
    <property type="entry name" value="TraG/VirD4"/>
</dbReference>
<sequence>METILQLGEGLDGSFWFIILLALILLALALLFEGVLRGNKTTASYGSAKFAQIRDIKSLLSSKKDFDGPEQAEGEPAPSSLLLGRYKGKTIALNEEVLENHVLMVAPTGAGKTSRVILPGLLREAGHRSLFVIDPKQELVKKSAGYIAKHHEVWIFAPNDAARSHSYNPLAYITNLDDARDFAMSWIQNTGESKEPFWDRAAELLITATVLHLRTCEPDAPFSRLADIFSMPFEDLKALLTKSDNQATRKITTSFLSNMEKNGKLIGSVMTDIANRFFMLFSPEVQAATAENDIDFNAMCDRSIALYLSIPFGDAERLRPLSATLIMQMMRTWIRRADHSPNGQLPRAIGCYLDEFANAGRIPHFESYISTLRSKRVALLMAIQAFSQLEEVYEPAGKETIISNSRTKLLLPGAGLEECEYFSKLTGQTTTVTKSQSKSIRGISIYAILFADSQSFNKAETKRDLMTPDEMRTMREGSILMISGSFPVVLVQSIPYYQNQVLVERSQMHFQLPERTTVIAAKEDASSGQGRKRKRGRRGAARSQDQTKVTVKEEAMVQSEDDAYIGHVEDIIYL</sequence>
<keyword evidence="4 8" id="KW-0812">Transmembrane</keyword>
<evidence type="ECO:0000256" key="8">
    <source>
        <dbReference type="SAM" id="Phobius"/>
    </source>
</evidence>
<comment type="similarity">
    <text evidence="2">Belongs to the VirD4/TraG family.</text>
</comment>
<feature type="transmembrane region" description="Helical" evidence="8">
    <location>
        <begin position="15"/>
        <end position="36"/>
    </location>
</feature>
<protein>
    <submittedName>
        <fullName evidence="9">Conjugal transfer protein TraG</fullName>
    </submittedName>
</protein>
<reference evidence="9 10" key="1">
    <citation type="journal article" date="2021" name="Int. J. Syst. Evol. Microbiol.">
        <title>Reticulibacter mediterranei gen. nov., sp. nov., within the new family Reticulibacteraceae fam. nov., and Ktedonospora formicarum gen. nov., sp. nov., Ktedonobacter robiniae sp. nov., Dictyobacter formicarum sp. nov. and Dictyobacter arantiisoli sp. nov., belonging to the class Ktedonobacteria.</title>
        <authorList>
            <person name="Yabe S."/>
            <person name="Zheng Y."/>
            <person name="Wang C.M."/>
            <person name="Sakai Y."/>
            <person name="Abe K."/>
            <person name="Yokota A."/>
            <person name="Donadio S."/>
            <person name="Cavaletti L."/>
            <person name="Monciardini P."/>
        </authorList>
    </citation>
    <scope>NUCLEOTIDE SEQUENCE [LARGE SCALE GENOMIC DNA]</scope>
    <source>
        <strain evidence="9 10">SOSP1-30</strain>
    </source>
</reference>
<evidence type="ECO:0000313" key="9">
    <source>
        <dbReference type="EMBL" id="GHO56501.1"/>
    </source>
</evidence>
<organism evidence="9 10">
    <name type="scientific">Ktedonobacter robiniae</name>
    <dbReference type="NCBI Taxonomy" id="2778365"/>
    <lineage>
        <taxon>Bacteria</taxon>
        <taxon>Bacillati</taxon>
        <taxon>Chloroflexota</taxon>
        <taxon>Ktedonobacteria</taxon>
        <taxon>Ktedonobacterales</taxon>
        <taxon>Ktedonobacteraceae</taxon>
        <taxon>Ktedonobacter</taxon>
    </lineage>
</organism>
<dbReference type="InterPro" id="IPR027417">
    <property type="entry name" value="P-loop_NTPase"/>
</dbReference>
<dbReference type="Proteomes" id="UP000654345">
    <property type="component" value="Unassembled WGS sequence"/>
</dbReference>
<keyword evidence="10" id="KW-1185">Reference proteome</keyword>
<keyword evidence="3" id="KW-1003">Cell membrane</keyword>
<evidence type="ECO:0000256" key="3">
    <source>
        <dbReference type="ARBA" id="ARBA00022475"/>
    </source>
</evidence>
<comment type="caution">
    <text evidence="9">The sequence shown here is derived from an EMBL/GenBank/DDBJ whole genome shotgun (WGS) entry which is preliminary data.</text>
</comment>
<feature type="region of interest" description="Disordered" evidence="7">
    <location>
        <begin position="522"/>
        <end position="550"/>
    </location>
</feature>
<feature type="compositionally biased region" description="Basic residues" evidence="7">
    <location>
        <begin position="530"/>
        <end position="540"/>
    </location>
</feature>
<keyword evidence="6 8" id="KW-0472">Membrane</keyword>
<dbReference type="Gene3D" id="3.40.50.300">
    <property type="entry name" value="P-loop containing nucleotide triphosphate hydrolases"/>
    <property type="match status" value="2"/>
</dbReference>
<dbReference type="PANTHER" id="PTHR37937">
    <property type="entry name" value="CONJUGATIVE TRANSFER: DNA TRANSPORT"/>
    <property type="match status" value="1"/>
</dbReference>
<evidence type="ECO:0000256" key="7">
    <source>
        <dbReference type="SAM" id="MobiDB-lite"/>
    </source>
</evidence>
<evidence type="ECO:0000313" key="10">
    <source>
        <dbReference type="Proteomes" id="UP000654345"/>
    </source>
</evidence>
<evidence type="ECO:0000256" key="1">
    <source>
        <dbReference type="ARBA" id="ARBA00004651"/>
    </source>
</evidence>
<dbReference type="EMBL" id="BNJG01000002">
    <property type="protein sequence ID" value="GHO56501.1"/>
    <property type="molecule type" value="Genomic_DNA"/>
</dbReference>
<dbReference type="RefSeq" id="WP_201372985.1">
    <property type="nucleotide sequence ID" value="NZ_BNJG01000002.1"/>
</dbReference>
<comment type="subcellular location">
    <subcellularLocation>
        <location evidence="1">Cell membrane</location>
        <topology evidence="1">Multi-pass membrane protein</topology>
    </subcellularLocation>
</comment>
<evidence type="ECO:0000256" key="4">
    <source>
        <dbReference type="ARBA" id="ARBA00022692"/>
    </source>
</evidence>
<proteinExistence type="inferred from homology"/>
<accession>A0ABQ3UUN5</accession>
<dbReference type="PANTHER" id="PTHR37937:SF1">
    <property type="entry name" value="CONJUGATIVE TRANSFER: DNA TRANSPORT"/>
    <property type="match status" value="1"/>
</dbReference>
<name>A0ABQ3UUN5_9CHLR</name>
<gene>
    <name evidence="9" type="ORF">KSB_49760</name>
</gene>
<keyword evidence="5 8" id="KW-1133">Transmembrane helix</keyword>
<evidence type="ECO:0000256" key="6">
    <source>
        <dbReference type="ARBA" id="ARBA00023136"/>
    </source>
</evidence>